<dbReference type="PANTHER" id="PTHR43346:SF1">
    <property type="entry name" value="QUERCETIN 2,3-DIOXYGENASE-RELATED"/>
    <property type="match status" value="1"/>
</dbReference>
<gene>
    <name evidence="2" type="ORF">AHA02nite_14800</name>
</gene>
<dbReference type="RefSeq" id="WP_246118830.1">
    <property type="nucleotide sequence ID" value="NZ_BJYA01000010.1"/>
</dbReference>
<accession>A0A511W3N5</accession>
<comment type="caution">
    <text evidence="2">The sequence shown here is derived from an EMBL/GenBank/DDBJ whole genome shotgun (WGS) entry which is preliminary data.</text>
</comment>
<sequence>MYYNPYDMHQRWNHQEQGLDQHHGWNHHNQGWDQQHQEWDQNWNNNNGYWDNNNNNWNNNNGYWDNNNGWDHNNPAWHHHHPGHHHTTDHGPNPYVVNIERATMMNDNYRTALWTGEYLQLTLMSIEPGDDIGLEIHRDHDQFIRVEGGHGLVQMGDRRDRLDFQRQVADNEAIFIPAGKWHNLINTGRRPLKLYSIYAPPEHPRGTVHRTKAEAMGHKHH</sequence>
<dbReference type="Gene3D" id="2.60.120.10">
    <property type="entry name" value="Jelly Rolls"/>
    <property type="match status" value="1"/>
</dbReference>
<dbReference type="SUPFAM" id="SSF51182">
    <property type="entry name" value="RmlC-like cupins"/>
    <property type="match status" value="1"/>
</dbReference>
<dbReference type="AlphaFoldDB" id="A0A511W3N5"/>
<dbReference type="InterPro" id="IPR052538">
    <property type="entry name" value="Flavonoid_dioxygenase-like"/>
</dbReference>
<dbReference type="InterPro" id="IPR013096">
    <property type="entry name" value="Cupin_2"/>
</dbReference>
<dbReference type="Proteomes" id="UP000321440">
    <property type="component" value="Unassembled WGS sequence"/>
</dbReference>
<dbReference type="InterPro" id="IPR014710">
    <property type="entry name" value="RmlC-like_jellyroll"/>
</dbReference>
<feature type="domain" description="Cupin type-2" evidence="1">
    <location>
        <begin position="123"/>
        <end position="198"/>
    </location>
</feature>
<dbReference type="Pfam" id="PF07883">
    <property type="entry name" value="Cupin_2"/>
    <property type="match status" value="1"/>
</dbReference>
<dbReference type="CDD" id="cd02223">
    <property type="entry name" value="cupin_Bh2720-like"/>
    <property type="match status" value="1"/>
</dbReference>
<name>A0A511W3N5_9BACI</name>
<dbReference type="PANTHER" id="PTHR43346">
    <property type="entry name" value="LIGAND BINDING DOMAIN PROTEIN, PUTATIVE (AFU_ORTHOLOGUE AFUA_6G14370)-RELATED"/>
    <property type="match status" value="1"/>
</dbReference>
<evidence type="ECO:0000259" key="1">
    <source>
        <dbReference type="Pfam" id="PF07883"/>
    </source>
</evidence>
<keyword evidence="3" id="KW-1185">Reference proteome</keyword>
<dbReference type="EMBL" id="BJYA01000010">
    <property type="protein sequence ID" value="GEN45704.1"/>
    <property type="molecule type" value="Genomic_DNA"/>
</dbReference>
<protein>
    <recommendedName>
        <fullName evidence="1">Cupin type-2 domain-containing protein</fullName>
    </recommendedName>
</protein>
<organism evidence="2 3">
    <name type="scientific">Alkalibacillus haloalkaliphilus</name>
    <dbReference type="NCBI Taxonomy" id="94136"/>
    <lineage>
        <taxon>Bacteria</taxon>
        <taxon>Bacillati</taxon>
        <taxon>Bacillota</taxon>
        <taxon>Bacilli</taxon>
        <taxon>Bacillales</taxon>
        <taxon>Bacillaceae</taxon>
        <taxon>Alkalibacillus</taxon>
    </lineage>
</organism>
<reference evidence="2 3" key="1">
    <citation type="submission" date="2019-07" db="EMBL/GenBank/DDBJ databases">
        <title>Whole genome shotgun sequence of Alkalibacillus haloalkaliphilus NBRC 103110.</title>
        <authorList>
            <person name="Hosoyama A."/>
            <person name="Uohara A."/>
            <person name="Ohji S."/>
            <person name="Ichikawa N."/>
        </authorList>
    </citation>
    <scope>NUCLEOTIDE SEQUENCE [LARGE SCALE GENOMIC DNA]</scope>
    <source>
        <strain evidence="2 3">NBRC 103110</strain>
    </source>
</reference>
<evidence type="ECO:0000313" key="3">
    <source>
        <dbReference type="Proteomes" id="UP000321440"/>
    </source>
</evidence>
<evidence type="ECO:0000313" key="2">
    <source>
        <dbReference type="EMBL" id="GEN45704.1"/>
    </source>
</evidence>
<proteinExistence type="predicted"/>
<dbReference type="InterPro" id="IPR011051">
    <property type="entry name" value="RmlC_Cupin_sf"/>
</dbReference>